<keyword evidence="4" id="KW-1185">Reference proteome</keyword>
<name>A0ABR3V9M6_HUMIN</name>
<feature type="coiled-coil region" evidence="1">
    <location>
        <begin position="351"/>
        <end position="378"/>
    </location>
</feature>
<evidence type="ECO:0008006" key="5">
    <source>
        <dbReference type="Google" id="ProtNLM"/>
    </source>
</evidence>
<evidence type="ECO:0000256" key="1">
    <source>
        <dbReference type="SAM" id="Coils"/>
    </source>
</evidence>
<evidence type="ECO:0000313" key="4">
    <source>
        <dbReference type="Proteomes" id="UP001583172"/>
    </source>
</evidence>
<comment type="caution">
    <text evidence="3">The sequence shown here is derived from an EMBL/GenBank/DDBJ whole genome shotgun (WGS) entry which is preliminary data.</text>
</comment>
<feature type="region of interest" description="Disordered" evidence="2">
    <location>
        <begin position="416"/>
        <end position="478"/>
    </location>
</feature>
<evidence type="ECO:0000256" key="2">
    <source>
        <dbReference type="SAM" id="MobiDB-lite"/>
    </source>
</evidence>
<dbReference type="PANTHER" id="PTHR35179:SF2">
    <property type="entry name" value="START DOMAIN-CONTAINING PROTEIN"/>
    <property type="match status" value="1"/>
</dbReference>
<reference evidence="3 4" key="1">
    <citation type="journal article" date="2024" name="Commun. Biol.">
        <title>Comparative genomic analysis of thermophilic fungi reveals convergent evolutionary adaptations and gene losses.</title>
        <authorList>
            <person name="Steindorff A.S."/>
            <person name="Aguilar-Pontes M.V."/>
            <person name="Robinson A.J."/>
            <person name="Andreopoulos B."/>
            <person name="LaButti K."/>
            <person name="Kuo A."/>
            <person name="Mondo S."/>
            <person name="Riley R."/>
            <person name="Otillar R."/>
            <person name="Haridas S."/>
            <person name="Lipzen A."/>
            <person name="Grimwood J."/>
            <person name="Schmutz J."/>
            <person name="Clum A."/>
            <person name="Reid I.D."/>
            <person name="Moisan M.C."/>
            <person name="Butler G."/>
            <person name="Nguyen T.T.M."/>
            <person name="Dewar K."/>
            <person name="Conant G."/>
            <person name="Drula E."/>
            <person name="Henrissat B."/>
            <person name="Hansel C."/>
            <person name="Singer S."/>
            <person name="Hutchinson M.I."/>
            <person name="de Vries R.P."/>
            <person name="Natvig D.O."/>
            <person name="Powell A.J."/>
            <person name="Tsang A."/>
            <person name="Grigoriev I.V."/>
        </authorList>
    </citation>
    <scope>NUCLEOTIDE SEQUENCE [LARGE SCALE GENOMIC DNA]</scope>
    <source>
        <strain evidence="3 4">CBS 620.91</strain>
    </source>
</reference>
<feature type="compositionally biased region" description="Acidic residues" evidence="2">
    <location>
        <begin position="455"/>
        <end position="467"/>
    </location>
</feature>
<accession>A0ABR3V9M6</accession>
<gene>
    <name evidence="3" type="ORF">VTJ49DRAFT_2686</name>
</gene>
<dbReference type="EMBL" id="JAZGSY010000216">
    <property type="protein sequence ID" value="KAL1838402.1"/>
    <property type="molecule type" value="Genomic_DNA"/>
</dbReference>
<dbReference type="PANTHER" id="PTHR35179">
    <property type="entry name" value="PROTEIN CBG02620"/>
    <property type="match status" value="1"/>
</dbReference>
<dbReference type="Proteomes" id="UP001583172">
    <property type="component" value="Unassembled WGS sequence"/>
</dbReference>
<keyword evidence="1" id="KW-0175">Coiled coil</keyword>
<feature type="compositionally biased region" description="Low complexity" evidence="2">
    <location>
        <begin position="274"/>
        <end position="290"/>
    </location>
</feature>
<protein>
    <recommendedName>
        <fullName evidence="5">Geranylgeranyl pyrophosphate synthetase</fullName>
    </recommendedName>
</protein>
<feature type="compositionally biased region" description="Basic and acidic residues" evidence="2">
    <location>
        <begin position="433"/>
        <end position="454"/>
    </location>
</feature>
<organism evidence="3 4">
    <name type="scientific">Humicola insolens</name>
    <name type="common">Soft-rot fungus</name>
    <dbReference type="NCBI Taxonomy" id="85995"/>
    <lineage>
        <taxon>Eukaryota</taxon>
        <taxon>Fungi</taxon>
        <taxon>Dikarya</taxon>
        <taxon>Ascomycota</taxon>
        <taxon>Pezizomycotina</taxon>
        <taxon>Sordariomycetes</taxon>
        <taxon>Sordariomycetidae</taxon>
        <taxon>Sordariales</taxon>
        <taxon>Chaetomiaceae</taxon>
        <taxon>Mycothermus</taxon>
    </lineage>
</organism>
<proteinExistence type="predicted"/>
<feature type="region of interest" description="Disordered" evidence="2">
    <location>
        <begin position="274"/>
        <end position="298"/>
    </location>
</feature>
<evidence type="ECO:0000313" key="3">
    <source>
        <dbReference type="EMBL" id="KAL1838402.1"/>
    </source>
</evidence>
<sequence length="498" mass="55258">MIHWAVLNGESVGGCSSSLRQDMWSSAGPKFRQEDKVTPSPAPPLGNLLNTLRVDDLEPSAKGYLASSRIENARTVTSYSWVDNANSGPTILIPGKPPLWTPQKHPAPLKEDRGTYYRDKNAARYPKHPIEPAAVALLRADPSVPTDVDVFACGSTLGNLLRFVRGQDKSFRMLAYLVKDTVFLVRRENSPTELIPDVRGFGHSFPEANTTWERDVRGSVSNQRLIRYTFGGLDMVVRFEADGYIQSPAAPASKPSPVTPKADTTDSDLITSLATTSISTPAPTTESASSEPHRLTIKPAGSRVPQSAIFDLKTRSIYTRLKRDHLAEELPRLWVSQIPTFILAFHTRGLFKKEDTEIKDVRQDVQNWEAEHKNELASLVALLHRIRDILKGQPGQKVELVHSGDGTLEVREQLEDAGEVMSDAVRGQWEASGEERKEAGDKDRDQDSRSTHDQEDNDHEDDEEDAEGGIKLTWDDGEEEDYTACTADSCGYCGRCSY</sequence>